<sequence>MTRKHRLRSMLVVAISVLTVTVGCSSGGDDAGGSGPAQPDVQPDPEVENLVPPAVRERGVLRVAMMNNYKPYSYNENGEHVGMIPEMATAVAQVMGLEAENTAVDFSSILTGLQAQRYDIGMGEYFVREDRLQAADFVTEWSNHNSFIVDAAGDYQPETIADVCGRRIAILSGSSGVPSMETGVSRCAENGKEAPEVRTFSVMNDAVLALTSGRVDAVLTGREVGVSLEEDGAPVKTVGKVGGGPTATAVGRQSGNDGLPEAIAAAYRALIDNGVYESIHTKWKTDYGMITDPTVYRLGDTPPTYED</sequence>
<dbReference type="PANTHER" id="PTHR35936:SF17">
    <property type="entry name" value="ARGININE-BINDING EXTRACELLULAR PROTEIN ARTP"/>
    <property type="match status" value="1"/>
</dbReference>
<dbReference type="SMART" id="SM00062">
    <property type="entry name" value="PBPb"/>
    <property type="match status" value="1"/>
</dbReference>
<evidence type="ECO:0000256" key="2">
    <source>
        <dbReference type="SAM" id="MobiDB-lite"/>
    </source>
</evidence>
<evidence type="ECO:0000313" key="5">
    <source>
        <dbReference type="Proteomes" id="UP000635245"/>
    </source>
</evidence>
<dbReference type="PANTHER" id="PTHR35936">
    <property type="entry name" value="MEMBRANE-BOUND LYTIC MUREIN TRANSGLYCOSYLASE F"/>
    <property type="match status" value="1"/>
</dbReference>
<keyword evidence="1" id="KW-0732">Signal</keyword>
<evidence type="ECO:0000313" key="4">
    <source>
        <dbReference type="EMBL" id="MBK1787911.1"/>
    </source>
</evidence>
<reference evidence="4" key="1">
    <citation type="submission" date="2020-12" db="EMBL/GenBank/DDBJ databases">
        <title>Prauserella sp. ASG 168, a novel actinomycete isolated from cave rock.</title>
        <authorList>
            <person name="Suriyachadkun C."/>
        </authorList>
    </citation>
    <scope>NUCLEOTIDE SEQUENCE</scope>
    <source>
        <strain evidence="4">ASG 168</strain>
    </source>
</reference>
<dbReference type="RefSeq" id="WP_200323101.1">
    <property type="nucleotide sequence ID" value="NZ_JAENJH010000008.1"/>
</dbReference>
<name>A0A934QWP7_9PSEU</name>
<dbReference type="AlphaFoldDB" id="A0A934QWP7"/>
<comment type="caution">
    <text evidence="4">The sequence shown here is derived from an EMBL/GenBank/DDBJ whole genome shotgun (WGS) entry which is preliminary data.</text>
</comment>
<feature type="region of interest" description="Disordered" evidence="2">
    <location>
        <begin position="27"/>
        <end position="49"/>
    </location>
</feature>
<dbReference type="SUPFAM" id="SSF53850">
    <property type="entry name" value="Periplasmic binding protein-like II"/>
    <property type="match status" value="1"/>
</dbReference>
<keyword evidence="5" id="KW-1185">Reference proteome</keyword>
<evidence type="ECO:0000259" key="3">
    <source>
        <dbReference type="SMART" id="SM00062"/>
    </source>
</evidence>
<gene>
    <name evidence="4" type="ORF">JHE00_26575</name>
</gene>
<proteinExistence type="predicted"/>
<feature type="domain" description="Solute-binding protein family 3/N-terminal" evidence="3">
    <location>
        <begin position="60"/>
        <end position="287"/>
    </location>
</feature>
<dbReference type="InterPro" id="IPR001638">
    <property type="entry name" value="Solute-binding_3/MltF_N"/>
</dbReference>
<dbReference type="Gene3D" id="3.40.190.10">
    <property type="entry name" value="Periplasmic binding protein-like II"/>
    <property type="match status" value="2"/>
</dbReference>
<dbReference type="Proteomes" id="UP000635245">
    <property type="component" value="Unassembled WGS sequence"/>
</dbReference>
<accession>A0A934QWP7</accession>
<dbReference type="PROSITE" id="PS51257">
    <property type="entry name" value="PROKAR_LIPOPROTEIN"/>
    <property type="match status" value="1"/>
</dbReference>
<protein>
    <submittedName>
        <fullName evidence="4">Transporter substrate-binding domain-containing protein</fullName>
    </submittedName>
</protein>
<dbReference type="EMBL" id="JAENJH010000008">
    <property type="protein sequence ID" value="MBK1787911.1"/>
    <property type="molecule type" value="Genomic_DNA"/>
</dbReference>
<organism evidence="4 5">
    <name type="scientific">Prauserella cavernicola</name>
    <dbReference type="NCBI Taxonomy" id="2800127"/>
    <lineage>
        <taxon>Bacteria</taxon>
        <taxon>Bacillati</taxon>
        <taxon>Actinomycetota</taxon>
        <taxon>Actinomycetes</taxon>
        <taxon>Pseudonocardiales</taxon>
        <taxon>Pseudonocardiaceae</taxon>
        <taxon>Prauserella</taxon>
    </lineage>
</organism>
<evidence type="ECO:0000256" key="1">
    <source>
        <dbReference type="ARBA" id="ARBA00022729"/>
    </source>
</evidence>
<dbReference type="Pfam" id="PF00497">
    <property type="entry name" value="SBP_bac_3"/>
    <property type="match status" value="1"/>
</dbReference>